<dbReference type="PROSITE" id="PS00170">
    <property type="entry name" value="CSA_PPIASE_1"/>
    <property type="match status" value="1"/>
</dbReference>
<name>A0A377ELW3_ECOLX</name>
<dbReference type="Proteomes" id="UP000255057">
    <property type="component" value="Unassembled WGS sequence"/>
</dbReference>
<evidence type="ECO:0000256" key="4">
    <source>
        <dbReference type="ARBA" id="ARBA00022490"/>
    </source>
</evidence>
<dbReference type="Proteomes" id="UP000036331">
    <property type="component" value="Unassembled WGS sequence"/>
</dbReference>
<comment type="subcellular location">
    <subcellularLocation>
        <location evidence="2">Cytoplasm</location>
    </subcellularLocation>
</comment>
<dbReference type="PANTHER" id="PTHR43246">
    <property type="entry name" value="PEPTIDYL-PROLYL CIS-TRANS ISOMERASE CYP38, CHLOROPLASTIC"/>
    <property type="match status" value="1"/>
</dbReference>
<keyword evidence="5 7" id="KW-0697">Rotamase</keyword>
<dbReference type="AlphaFoldDB" id="A0A377ELW3"/>
<keyword evidence="6 7" id="KW-0413">Isomerase</keyword>
<evidence type="ECO:0000256" key="5">
    <source>
        <dbReference type="ARBA" id="ARBA00023110"/>
    </source>
</evidence>
<dbReference type="GO" id="GO:0005737">
    <property type="term" value="C:cytoplasm"/>
    <property type="evidence" value="ECO:0007669"/>
    <property type="project" value="UniProtKB-SubCell"/>
</dbReference>
<evidence type="ECO:0000256" key="2">
    <source>
        <dbReference type="ARBA" id="ARBA00004496"/>
    </source>
</evidence>
<dbReference type="SUPFAM" id="SSF50891">
    <property type="entry name" value="Cyclophilin-like"/>
    <property type="match status" value="1"/>
</dbReference>
<dbReference type="PRINTS" id="PR00153">
    <property type="entry name" value="CSAPPISMRASE"/>
</dbReference>
<dbReference type="CDD" id="cd01920">
    <property type="entry name" value="cyclophilin_EcCYP_like"/>
    <property type="match status" value="1"/>
</dbReference>
<dbReference type="GO" id="GO:0003755">
    <property type="term" value="F:peptidyl-prolyl cis-trans isomerase activity"/>
    <property type="evidence" value="ECO:0007669"/>
    <property type="project" value="UniProtKB-UniRule"/>
</dbReference>
<dbReference type="PIRSF" id="PIRSF001467">
    <property type="entry name" value="Peptidylpro_ismrse"/>
    <property type="match status" value="1"/>
</dbReference>
<dbReference type="InterPro" id="IPR002130">
    <property type="entry name" value="Cyclophilin-type_PPIase_dom"/>
</dbReference>
<evidence type="ECO:0000259" key="8">
    <source>
        <dbReference type="PROSITE" id="PS50072"/>
    </source>
</evidence>
<dbReference type="InterPro" id="IPR024936">
    <property type="entry name" value="Cyclophilin-type_PPIase"/>
</dbReference>
<evidence type="ECO:0000313" key="12">
    <source>
        <dbReference type="Proteomes" id="UP000255057"/>
    </source>
</evidence>
<proteinExistence type="inferred from homology"/>
<organism evidence="10 12">
    <name type="scientific">Escherichia coli</name>
    <dbReference type="NCBI Taxonomy" id="562"/>
    <lineage>
        <taxon>Bacteria</taxon>
        <taxon>Pseudomonadati</taxon>
        <taxon>Pseudomonadota</taxon>
        <taxon>Gammaproteobacteria</taxon>
        <taxon>Enterobacterales</taxon>
        <taxon>Enterobacteriaceae</taxon>
        <taxon>Escherichia</taxon>
    </lineage>
</organism>
<comment type="function">
    <text evidence="1 7">PPIases accelerate the folding of proteins. It catalyzes the cis-trans isomerization of proline imidic peptide bonds in oligopeptides.</text>
</comment>
<evidence type="ECO:0000256" key="3">
    <source>
        <dbReference type="ARBA" id="ARBA00007365"/>
    </source>
</evidence>
<evidence type="ECO:0000256" key="1">
    <source>
        <dbReference type="ARBA" id="ARBA00002388"/>
    </source>
</evidence>
<protein>
    <recommendedName>
        <fullName evidence="7">Peptidyl-prolyl cis-trans isomerase</fullName>
        <shortName evidence="7">PPIase</shortName>
        <ecNumber evidence="7">5.2.1.8</ecNumber>
    </recommendedName>
</protein>
<evidence type="ECO:0000313" key="10">
    <source>
        <dbReference type="EMBL" id="STN13796.1"/>
    </source>
</evidence>
<dbReference type="InterPro" id="IPR044665">
    <property type="entry name" value="E_coli_cyclophilin_A-like"/>
</dbReference>
<comment type="similarity">
    <text evidence="3 7">Belongs to the cyclophilin-type PPIase family.</text>
</comment>
<dbReference type="PROSITE" id="PS50072">
    <property type="entry name" value="CSA_PPIASE_2"/>
    <property type="match status" value="1"/>
</dbReference>
<dbReference type="EMBL" id="UGFO01000006">
    <property type="protein sequence ID" value="STN13796.1"/>
    <property type="molecule type" value="Genomic_DNA"/>
</dbReference>
<feature type="domain" description="PPIase cyclophilin-type" evidence="8">
    <location>
        <begin position="1"/>
        <end position="164"/>
    </location>
</feature>
<evidence type="ECO:0000313" key="11">
    <source>
        <dbReference type="Proteomes" id="UP000036331"/>
    </source>
</evidence>
<evidence type="ECO:0000313" key="9">
    <source>
        <dbReference type="EMBL" id="PBN76250.1"/>
    </source>
</evidence>
<dbReference type="FunFam" id="2.40.100.10:FF:000004">
    <property type="entry name" value="Peptidyl-prolyl cis-trans isomerase"/>
    <property type="match status" value="1"/>
</dbReference>
<reference evidence="9" key="2">
    <citation type="submission" date="2017-03" db="EMBL/GenBank/DDBJ databases">
        <title>The mobilome is the main driver of stx2-positive O26:H11 Escherichia coli strains evolution.</title>
        <authorList>
            <person name="Delannoy S."/>
            <person name="Mariani-Kurkdjian P."/>
            <person name="Webb H.E."/>
            <person name="Bonacorsi S."/>
            <person name="Fach P."/>
        </authorList>
    </citation>
    <scope>NUCLEOTIDE SEQUENCE</scope>
    <source>
        <strain evidence="9">34870</strain>
    </source>
</reference>
<evidence type="ECO:0000256" key="6">
    <source>
        <dbReference type="ARBA" id="ARBA00023235"/>
    </source>
</evidence>
<reference evidence="10 12" key="3">
    <citation type="submission" date="2018-06" db="EMBL/GenBank/DDBJ databases">
        <authorList>
            <consortium name="Pathogen Informatics"/>
            <person name="Doyle S."/>
        </authorList>
    </citation>
    <scope>NUCLEOTIDE SEQUENCE [LARGE SCALE GENOMIC DNA]</scope>
    <source>
        <strain evidence="10 12">NCTC8960</strain>
    </source>
</reference>
<dbReference type="EMBL" id="LDXE02000002">
    <property type="protein sequence ID" value="PBN76250.1"/>
    <property type="molecule type" value="Genomic_DNA"/>
</dbReference>
<dbReference type="Gene3D" id="2.40.100.10">
    <property type="entry name" value="Cyclophilin-like"/>
    <property type="match status" value="1"/>
</dbReference>
<dbReference type="InterPro" id="IPR020892">
    <property type="entry name" value="Cyclophilin-type_PPIase_CS"/>
</dbReference>
<dbReference type="GO" id="GO:0006457">
    <property type="term" value="P:protein folding"/>
    <property type="evidence" value="ECO:0007669"/>
    <property type="project" value="InterPro"/>
</dbReference>
<accession>A0A377ELW3</accession>
<dbReference type="Pfam" id="PF00160">
    <property type="entry name" value="Pro_isomerase"/>
    <property type="match status" value="1"/>
</dbReference>
<dbReference type="RefSeq" id="WP_000048759.1">
    <property type="nucleotide sequence ID" value="NZ_BGDQ01000053.1"/>
</dbReference>
<comment type="catalytic activity">
    <reaction evidence="7">
        <text>[protein]-peptidylproline (omega=180) = [protein]-peptidylproline (omega=0)</text>
        <dbReference type="Rhea" id="RHEA:16237"/>
        <dbReference type="Rhea" id="RHEA-COMP:10747"/>
        <dbReference type="Rhea" id="RHEA-COMP:10748"/>
        <dbReference type="ChEBI" id="CHEBI:83833"/>
        <dbReference type="ChEBI" id="CHEBI:83834"/>
        <dbReference type="EC" id="5.2.1.8"/>
    </reaction>
</comment>
<reference evidence="9 11" key="1">
    <citation type="journal article" date="2015" name="Genome Announc.">
        <title>Draft Genome Sequences of Human-Pathogenic Escherichia coli O26:H11 Strains Carrying the stx2 Gene Only and Circulating in France.</title>
        <authorList>
            <person name="Delannoy S."/>
            <person name="Mariani-Kurkdjian P."/>
            <person name="Bonacorsi S."/>
            <person name="Liguori S."/>
            <person name="Ison S.A."/>
            <person name="Fach P."/>
        </authorList>
    </citation>
    <scope>NUCLEOTIDE SEQUENCE [LARGE SCALE GENOMIC DNA]</scope>
    <source>
        <strain evidence="9 11">34870</strain>
    </source>
</reference>
<keyword evidence="4" id="KW-0963">Cytoplasm</keyword>
<dbReference type="EC" id="5.2.1.8" evidence="7"/>
<sequence length="166" mass="18032">MSKVILHTNHGDIAIQLYGDQVPGTVENFLGYCRAGFYDGTIFHRVIPGFVIQGGGYKSEMVELATNEPVQNEAKAGAKNKRGTVAMARTQQPHSATSQFFINLADNDFLNFSGESLQGWGYCVFGEVVDGMDVVDAIAAVKTRSCACHKDVPAEDVTIINVEIEE</sequence>
<dbReference type="InterPro" id="IPR029000">
    <property type="entry name" value="Cyclophilin-like_dom_sf"/>
</dbReference>
<gene>
    <name evidence="10" type="primary">ppiB_2</name>
    <name evidence="9" type="ORF">ABE91_014700</name>
    <name evidence="10" type="ORF">NCTC8960_04152</name>
</gene>
<evidence type="ECO:0000256" key="7">
    <source>
        <dbReference type="RuleBase" id="RU363019"/>
    </source>
</evidence>